<keyword evidence="3" id="KW-1185">Reference proteome</keyword>
<evidence type="ECO:0000313" key="3">
    <source>
        <dbReference type="Proteomes" id="UP000521943"/>
    </source>
</evidence>
<proteinExistence type="predicted"/>
<comment type="caution">
    <text evidence="2">The sequence shown here is derived from an EMBL/GenBank/DDBJ whole genome shotgun (WGS) entry which is preliminary data.</text>
</comment>
<accession>A0A8H6I6I7</accession>
<dbReference type="OrthoDB" id="3191568at2759"/>
<feature type="domain" description="DUF6593" evidence="1">
    <location>
        <begin position="60"/>
        <end position="193"/>
    </location>
</feature>
<protein>
    <recommendedName>
        <fullName evidence="1">DUF6593 domain-containing protein</fullName>
    </recommendedName>
</protein>
<dbReference type="Pfam" id="PF20236">
    <property type="entry name" value="DUF6593"/>
    <property type="match status" value="1"/>
</dbReference>
<dbReference type="Proteomes" id="UP000521943">
    <property type="component" value="Unassembled WGS sequence"/>
</dbReference>
<sequence>MYGSNPYAQAGWSNPQNPLSVAANPWFPNAAPQGPTFGALPASTVNGSRYTFDFTPVQPNILNCTVIGPGHDVYFRIVTTNDGITTILKPRDQTLARIEWGAEPVIEVRDIVPRQRASQWLALSGDKSYRAMVANEKNYFWVPRGSSIVLYRANSTPPIEYGAITRSSTSVSLHLTGDAFSAGVLEAAVVATLLFQSGRNI</sequence>
<dbReference type="InterPro" id="IPR046528">
    <property type="entry name" value="DUF6593"/>
</dbReference>
<reference evidence="2 3" key="1">
    <citation type="submission" date="2020-07" db="EMBL/GenBank/DDBJ databases">
        <title>Comparative genomics of pyrophilous fungi reveals a link between fire events and developmental genes.</title>
        <authorList>
            <consortium name="DOE Joint Genome Institute"/>
            <person name="Steindorff A.S."/>
            <person name="Carver A."/>
            <person name="Calhoun S."/>
            <person name="Stillman K."/>
            <person name="Liu H."/>
            <person name="Lipzen A."/>
            <person name="Pangilinan J."/>
            <person name="Labutti K."/>
            <person name="Bruns T.D."/>
            <person name="Grigoriev I.V."/>
        </authorList>
    </citation>
    <scope>NUCLEOTIDE SEQUENCE [LARGE SCALE GENOMIC DNA]</scope>
    <source>
        <strain evidence="2 3">CBS 144469</strain>
    </source>
</reference>
<evidence type="ECO:0000259" key="1">
    <source>
        <dbReference type="Pfam" id="PF20236"/>
    </source>
</evidence>
<dbReference type="AlphaFoldDB" id="A0A8H6I6I7"/>
<evidence type="ECO:0000313" key="2">
    <source>
        <dbReference type="EMBL" id="KAF6758393.1"/>
    </source>
</evidence>
<gene>
    <name evidence="2" type="ORF">DFP72DRAFT_1107011</name>
</gene>
<organism evidence="2 3">
    <name type="scientific">Ephemerocybe angulata</name>
    <dbReference type="NCBI Taxonomy" id="980116"/>
    <lineage>
        <taxon>Eukaryota</taxon>
        <taxon>Fungi</taxon>
        <taxon>Dikarya</taxon>
        <taxon>Basidiomycota</taxon>
        <taxon>Agaricomycotina</taxon>
        <taxon>Agaricomycetes</taxon>
        <taxon>Agaricomycetidae</taxon>
        <taxon>Agaricales</taxon>
        <taxon>Agaricineae</taxon>
        <taxon>Psathyrellaceae</taxon>
        <taxon>Ephemerocybe</taxon>
    </lineage>
</organism>
<name>A0A8H6I6I7_9AGAR</name>
<dbReference type="EMBL" id="JACGCI010000019">
    <property type="protein sequence ID" value="KAF6758393.1"/>
    <property type="molecule type" value="Genomic_DNA"/>
</dbReference>